<dbReference type="InterPro" id="IPR057746">
    <property type="entry name" value="CpnT-like_N"/>
</dbReference>
<gene>
    <name evidence="2" type="ORF">RM764_37395</name>
</gene>
<protein>
    <submittedName>
        <fullName evidence="2">WXG100 family type VII secretion target</fullName>
    </submittedName>
</protein>
<dbReference type="Pfam" id="PF25547">
    <property type="entry name" value="WXG100_2"/>
    <property type="match status" value="1"/>
</dbReference>
<proteinExistence type="predicted"/>
<dbReference type="InterPro" id="IPR036689">
    <property type="entry name" value="ESAT-6-like_sf"/>
</dbReference>
<dbReference type="Proteomes" id="UP001183809">
    <property type="component" value="Unassembled WGS sequence"/>
</dbReference>
<keyword evidence="3" id="KW-1185">Reference proteome</keyword>
<accession>A0ABU2U5Y7</accession>
<evidence type="ECO:0000313" key="2">
    <source>
        <dbReference type="EMBL" id="MDT0468598.1"/>
    </source>
</evidence>
<name>A0ABU2U5Y7_9ACTN</name>
<feature type="domain" description="Outer membrane channel protein CpnT-like N-terminal" evidence="1">
    <location>
        <begin position="22"/>
        <end position="145"/>
    </location>
</feature>
<dbReference type="SUPFAM" id="SSF140453">
    <property type="entry name" value="EsxAB dimer-like"/>
    <property type="match status" value="1"/>
</dbReference>
<sequence length="383" mass="39338">MSINGWIDGKVLEILQACGVELPGGDGESLRTIARAWDTMGTELTEVVHTLDVAIAGVDKQGWHGDARDAFEKHWQEQKQVIDDIARNFHQVADGLRAYADEIDRINEEIIDICVEIAEMEVAGAALSFFTGFLSDLVANTAVAARISRIVDLVKLFTSAAEKVAALLERFGALTEEGAATLARVLTKVAQFSAKFLTKGGESFVTNFAADSGSMMVNQAVHGQPVTVGDDLAGGAWAAGGTAVFTGGGAAAAGTAELGGVAGDILRGDGLLGTTVNGAAGNVAGGFTADMANGQDASTMGQDALTNAATGAFGNAQNHGVNHALEEHGSLGGENLSDRGKLADDAFKNTVGTTLNTGVYAAGSGIESDIQDLAKSEGEQPTP</sequence>
<evidence type="ECO:0000313" key="3">
    <source>
        <dbReference type="Proteomes" id="UP001183809"/>
    </source>
</evidence>
<dbReference type="RefSeq" id="WP_311700042.1">
    <property type="nucleotide sequence ID" value="NZ_JAVREY010000078.1"/>
</dbReference>
<reference evidence="3" key="1">
    <citation type="submission" date="2023-07" db="EMBL/GenBank/DDBJ databases">
        <title>30 novel species of actinomycetes from the DSMZ collection.</title>
        <authorList>
            <person name="Nouioui I."/>
        </authorList>
    </citation>
    <scope>NUCLEOTIDE SEQUENCE [LARGE SCALE GENOMIC DNA]</scope>
    <source>
        <strain evidence="3">DSM 41699</strain>
    </source>
</reference>
<comment type="caution">
    <text evidence="2">The sequence shown here is derived from an EMBL/GenBank/DDBJ whole genome shotgun (WGS) entry which is preliminary data.</text>
</comment>
<evidence type="ECO:0000259" key="1">
    <source>
        <dbReference type="Pfam" id="PF25547"/>
    </source>
</evidence>
<dbReference type="Gene3D" id="1.10.287.1060">
    <property type="entry name" value="ESAT-6-like"/>
    <property type="match status" value="1"/>
</dbReference>
<dbReference type="EMBL" id="JAVREY010000078">
    <property type="protein sequence ID" value="MDT0468598.1"/>
    <property type="molecule type" value="Genomic_DNA"/>
</dbReference>
<organism evidence="2 3">
    <name type="scientific">Streptomyces gibsoniae</name>
    <dbReference type="NCBI Taxonomy" id="3075529"/>
    <lineage>
        <taxon>Bacteria</taxon>
        <taxon>Bacillati</taxon>
        <taxon>Actinomycetota</taxon>
        <taxon>Actinomycetes</taxon>
        <taxon>Kitasatosporales</taxon>
        <taxon>Streptomycetaceae</taxon>
        <taxon>Streptomyces</taxon>
    </lineage>
</organism>